<dbReference type="InterPro" id="IPR004629">
    <property type="entry name" value="WecG_TagA_CpsF"/>
</dbReference>
<dbReference type="Pfam" id="PF00534">
    <property type="entry name" value="Glycos_transf_1"/>
    <property type="match status" value="1"/>
</dbReference>
<organism evidence="5 6">
    <name type="scientific">Cohnella boryungensis</name>
    <dbReference type="NCBI Taxonomy" id="768479"/>
    <lineage>
        <taxon>Bacteria</taxon>
        <taxon>Bacillati</taxon>
        <taxon>Bacillota</taxon>
        <taxon>Bacilli</taxon>
        <taxon>Bacillales</taxon>
        <taxon>Paenibacillaceae</taxon>
        <taxon>Cohnella</taxon>
    </lineage>
</organism>
<evidence type="ECO:0000259" key="3">
    <source>
        <dbReference type="Pfam" id="PF00534"/>
    </source>
</evidence>
<dbReference type="NCBIfam" id="TIGR00696">
    <property type="entry name" value="wecG_tagA_cpsF"/>
    <property type="match status" value="1"/>
</dbReference>
<evidence type="ECO:0000313" key="5">
    <source>
        <dbReference type="EMBL" id="MFC4302397.1"/>
    </source>
</evidence>
<dbReference type="PANTHER" id="PTHR34136:SF1">
    <property type="entry name" value="UDP-N-ACETYL-D-MANNOSAMINURONIC ACID TRANSFERASE"/>
    <property type="match status" value="1"/>
</dbReference>
<keyword evidence="1" id="KW-0328">Glycosyltransferase</keyword>
<feature type="domain" description="Glycosyltransferase subfamily 4-like N-terminal" evidence="4">
    <location>
        <begin position="22"/>
        <end position="201"/>
    </location>
</feature>
<dbReference type="Proteomes" id="UP001595755">
    <property type="component" value="Unassembled WGS sequence"/>
</dbReference>
<dbReference type="Pfam" id="PF03808">
    <property type="entry name" value="Glyco_tran_WecG"/>
    <property type="match status" value="1"/>
</dbReference>
<dbReference type="EMBL" id="JBHSED010000003">
    <property type="protein sequence ID" value="MFC4302397.1"/>
    <property type="molecule type" value="Genomic_DNA"/>
</dbReference>
<dbReference type="Gene3D" id="3.40.50.2000">
    <property type="entry name" value="Glycogen Phosphorylase B"/>
    <property type="match status" value="2"/>
</dbReference>
<keyword evidence="6" id="KW-1185">Reference proteome</keyword>
<evidence type="ECO:0000256" key="2">
    <source>
        <dbReference type="ARBA" id="ARBA00022679"/>
    </source>
</evidence>
<evidence type="ECO:0000259" key="4">
    <source>
        <dbReference type="Pfam" id="PF13439"/>
    </source>
</evidence>
<feature type="domain" description="Glycosyl transferase family 1" evidence="3">
    <location>
        <begin position="211"/>
        <end position="357"/>
    </location>
</feature>
<evidence type="ECO:0000313" key="6">
    <source>
        <dbReference type="Proteomes" id="UP001595755"/>
    </source>
</evidence>
<reference evidence="6" key="1">
    <citation type="journal article" date="2019" name="Int. J. Syst. Evol. Microbiol.">
        <title>The Global Catalogue of Microorganisms (GCM) 10K type strain sequencing project: providing services to taxonomists for standard genome sequencing and annotation.</title>
        <authorList>
            <consortium name="The Broad Institute Genomics Platform"/>
            <consortium name="The Broad Institute Genome Sequencing Center for Infectious Disease"/>
            <person name="Wu L."/>
            <person name="Ma J."/>
        </authorList>
    </citation>
    <scope>NUCLEOTIDE SEQUENCE [LARGE SCALE GENOMIC DNA]</scope>
    <source>
        <strain evidence="6">CGMCC 4.1641</strain>
    </source>
</reference>
<dbReference type="InterPro" id="IPR028098">
    <property type="entry name" value="Glyco_trans_4-like_N"/>
</dbReference>
<dbReference type="SUPFAM" id="SSF53756">
    <property type="entry name" value="UDP-Glycosyltransferase/glycogen phosphorylase"/>
    <property type="match status" value="1"/>
</dbReference>
<dbReference type="PANTHER" id="PTHR34136">
    <property type="match status" value="1"/>
</dbReference>
<dbReference type="InterPro" id="IPR001296">
    <property type="entry name" value="Glyco_trans_1"/>
</dbReference>
<dbReference type="RefSeq" id="WP_204600737.1">
    <property type="nucleotide sequence ID" value="NZ_JBHSED010000003.1"/>
</dbReference>
<gene>
    <name evidence="5" type="ORF">ACFO1S_02935</name>
</gene>
<dbReference type="Pfam" id="PF13439">
    <property type="entry name" value="Glyco_transf_4"/>
    <property type="match status" value="1"/>
</dbReference>
<protein>
    <submittedName>
        <fullName evidence="5">WecB/TagA/CpsF family glycosyltransferase</fullName>
    </submittedName>
</protein>
<evidence type="ECO:0000256" key="1">
    <source>
        <dbReference type="ARBA" id="ARBA00022676"/>
    </source>
</evidence>
<proteinExistence type="predicted"/>
<name>A0ABV8S693_9BACL</name>
<comment type="caution">
    <text evidence="5">The sequence shown here is derived from an EMBL/GenBank/DDBJ whole genome shotgun (WGS) entry which is preliminary data.</text>
</comment>
<accession>A0ABV8S693</accession>
<keyword evidence="2" id="KW-0808">Transferase</keyword>
<sequence length="659" mass="75116">MQPIKIAHVHNYYQHAGGEDKVVGQEIELLKTMGHQVIPYRKHNDEIKRMSLGGKLLAPWRTIWSLRSYREMKRFLSLHKPDIVHFHNTFPLISPSAYYAAKKLGIPVVQTLHNYRLLCPAGAFFQNGAVCEKCAEQTLLHAVTKGCYRESRLQSAVVAAMLAVNRRIRTWERKVDRYIVLTEFARDKFVQNGLPADKIAVKANFTQSSGEEAPKKAFFLYVGRLSREKGADTLIDNWRDMDPSKQLIVIGEGPDELRLRRQARHMPNIVFLGNQDSSVVMQHMREARFLIVPSICYEGFPMTVIEAYSVGTPVLCNCIGSLAEIVEDGVTGFHYEVGDRTQLPAVIRKAEEEGVYELLQRNVRFVYRTRFDKTLNASRLVQIYEQLLPPAANPEEAEERAGVQLAGGYVLESEITALSLGDTAAEIERWIGEGTPNYVCVCTTHSLVTATERDDFKRALAQAGICTPDGMPLVWALRALGYRGQERVDGTTLTKELCRRASKRGYRIYLYGCTDKTLSVLRSKLEREYPGISIVGTASPPFRTLTEEEEQAYVDGINASDPDLVFVALGCPKQEVWMNRHRHRIQGVMLGVGAAFDYLAGNITRPPVFLQRLGLEWLFRLLMEPRRLWKRYAYHNSKFIYRYFLSFRRNKLKTRKLEA</sequence>
<dbReference type="CDD" id="cd06533">
    <property type="entry name" value="Glyco_transf_WecG_TagA"/>
    <property type="match status" value="1"/>
</dbReference>